<dbReference type="Proteomes" id="UP000602181">
    <property type="component" value="Unassembled WGS sequence"/>
</dbReference>
<reference evidence="1 2" key="1">
    <citation type="submission" date="2020-08" db="EMBL/GenBank/DDBJ databases">
        <authorList>
            <person name="Liu C."/>
            <person name="Sun Q."/>
        </authorList>
    </citation>
    <scope>NUCLEOTIDE SEQUENCE [LARGE SCALE GENOMIC DNA]</scope>
    <source>
        <strain evidence="1 2">22A2-44</strain>
    </source>
</reference>
<protein>
    <submittedName>
        <fullName evidence="1">Uncharacterized protein</fullName>
    </submittedName>
</protein>
<organism evidence="1 2">
    <name type="scientific">Anaerotruncus massiliensis</name>
    <name type="common">ex Togo et al. 2019</name>
    <dbReference type="NCBI Taxonomy" id="1673720"/>
    <lineage>
        <taxon>Bacteria</taxon>
        <taxon>Bacillati</taxon>
        <taxon>Bacillota</taxon>
        <taxon>Clostridia</taxon>
        <taxon>Eubacteriales</taxon>
        <taxon>Oscillospiraceae</taxon>
        <taxon>Anaerotruncus</taxon>
    </lineage>
</organism>
<proteinExistence type="predicted"/>
<evidence type="ECO:0000313" key="1">
    <source>
        <dbReference type="EMBL" id="MBC3939758.1"/>
    </source>
</evidence>
<dbReference type="EMBL" id="JACOIH010000032">
    <property type="protein sequence ID" value="MBC3939758.1"/>
    <property type="molecule type" value="Genomic_DNA"/>
</dbReference>
<comment type="caution">
    <text evidence="1">The sequence shown here is derived from an EMBL/GenBank/DDBJ whole genome shotgun (WGS) entry which is preliminary data.</text>
</comment>
<name>A0ABR7AH29_9FIRM</name>
<gene>
    <name evidence="1" type="ORF">H8R05_12660</name>
</gene>
<sequence length="119" mass="13512">MTLILTGWLALFLWVDTTSSRYENAAGVRALEIAPAGELRYSVALLGRQYTMSLEPFNAFEAWRQDHACLVTPRPLLLAQQGYGLLLRGWGSLDNWYKNYEYQQNVMKSQEGVPVEPDA</sequence>
<evidence type="ECO:0000313" key="2">
    <source>
        <dbReference type="Proteomes" id="UP000602181"/>
    </source>
</evidence>
<dbReference type="RefSeq" id="WP_158595705.1">
    <property type="nucleotide sequence ID" value="NZ_JACOIH010000032.1"/>
</dbReference>
<accession>A0ABR7AH29</accession>
<keyword evidence="2" id="KW-1185">Reference proteome</keyword>